<proteinExistence type="predicted"/>
<gene>
    <name evidence="1" type="ORF">S01H4_19568</name>
</gene>
<feature type="non-terminal residue" evidence="1">
    <location>
        <position position="35"/>
    </location>
</feature>
<comment type="caution">
    <text evidence="1">The sequence shown here is derived from an EMBL/GenBank/DDBJ whole genome shotgun (WGS) entry which is preliminary data.</text>
</comment>
<reference evidence="1" key="1">
    <citation type="journal article" date="2014" name="Front. Microbiol.">
        <title>High frequency of phylogenetically diverse reductive dehalogenase-homologous genes in deep subseafloor sedimentary metagenomes.</title>
        <authorList>
            <person name="Kawai M."/>
            <person name="Futagami T."/>
            <person name="Toyoda A."/>
            <person name="Takaki Y."/>
            <person name="Nishi S."/>
            <person name="Hori S."/>
            <person name="Arai W."/>
            <person name="Tsubouchi T."/>
            <person name="Morono Y."/>
            <person name="Uchiyama I."/>
            <person name="Ito T."/>
            <person name="Fujiyama A."/>
            <person name="Inagaki F."/>
            <person name="Takami H."/>
        </authorList>
    </citation>
    <scope>NUCLEOTIDE SEQUENCE</scope>
    <source>
        <strain evidence="1">Expedition CK06-06</strain>
    </source>
</reference>
<sequence>MQSLQLSWDAYEAPREDLNSLSVSKIEQFIDQVNQ</sequence>
<dbReference type="AlphaFoldDB" id="X1AB58"/>
<protein>
    <submittedName>
        <fullName evidence="1">Uncharacterized protein</fullName>
    </submittedName>
</protein>
<organism evidence="1">
    <name type="scientific">marine sediment metagenome</name>
    <dbReference type="NCBI Taxonomy" id="412755"/>
    <lineage>
        <taxon>unclassified sequences</taxon>
        <taxon>metagenomes</taxon>
        <taxon>ecological metagenomes</taxon>
    </lineage>
</organism>
<accession>X1AB58</accession>
<dbReference type="EMBL" id="BART01008735">
    <property type="protein sequence ID" value="GAG57366.1"/>
    <property type="molecule type" value="Genomic_DNA"/>
</dbReference>
<name>X1AB58_9ZZZZ</name>
<evidence type="ECO:0000313" key="1">
    <source>
        <dbReference type="EMBL" id="GAG57366.1"/>
    </source>
</evidence>